<evidence type="ECO:0000313" key="2">
    <source>
        <dbReference type="Proteomes" id="UP000649617"/>
    </source>
</evidence>
<dbReference type="EMBL" id="CAJNIZ010046861">
    <property type="protein sequence ID" value="CAE7758134.1"/>
    <property type="molecule type" value="Genomic_DNA"/>
</dbReference>
<feature type="non-terminal residue" evidence="1">
    <location>
        <position position="385"/>
    </location>
</feature>
<name>A0A812Y0Q5_SYMPI</name>
<comment type="caution">
    <text evidence="1">The sequence shown here is derived from an EMBL/GenBank/DDBJ whole genome shotgun (WGS) entry which is preliminary data.</text>
</comment>
<reference evidence="1" key="1">
    <citation type="submission" date="2021-02" db="EMBL/GenBank/DDBJ databases">
        <authorList>
            <person name="Dougan E. K."/>
            <person name="Rhodes N."/>
            <person name="Thang M."/>
            <person name="Chan C."/>
        </authorList>
    </citation>
    <scope>NUCLEOTIDE SEQUENCE</scope>
</reference>
<dbReference type="OrthoDB" id="406239at2759"/>
<dbReference type="AlphaFoldDB" id="A0A812Y0Q5"/>
<keyword evidence="2" id="KW-1185">Reference proteome</keyword>
<accession>A0A812Y0Q5</accession>
<gene>
    <name evidence="1" type="primary">Caln1</name>
    <name evidence="1" type="ORF">SPIL2461_LOCUS22073</name>
</gene>
<organism evidence="1 2">
    <name type="scientific">Symbiodinium pilosum</name>
    <name type="common">Dinoflagellate</name>
    <dbReference type="NCBI Taxonomy" id="2952"/>
    <lineage>
        <taxon>Eukaryota</taxon>
        <taxon>Sar</taxon>
        <taxon>Alveolata</taxon>
        <taxon>Dinophyceae</taxon>
        <taxon>Suessiales</taxon>
        <taxon>Symbiodiniaceae</taxon>
        <taxon>Symbiodinium</taxon>
    </lineage>
</organism>
<protein>
    <submittedName>
        <fullName evidence="1">Caln1 protein</fullName>
    </submittedName>
</protein>
<evidence type="ECO:0000313" key="1">
    <source>
        <dbReference type="EMBL" id="CAE7758134.1"/>
    </source>
</evidence>
<dbReference type="Proteomes" id="UP000649617">
    <property type="component" value="Unassembled WGS sequence"/>
</dbReference>
<proteinExistence type="predicted"/>
<sequence length="385" mass="43240">MTAEWPRGKVVNVAVEGEMFEANGRRHLLHGDCKEFSWDDGTIQTVQSIEKNVVSWTTSHPNPAWQQLRWICTPQCEQAGCHDMTLANEGAYRCATCASSGIGKHWHCNEHDIHLCPNCSELPPEAPTLGVAAKYLVEQFSTLAIRATGKESPNFYEICPVLACGLGYQKTCPRDGLPHCSIVDALDDDCSGRVTHFISWCWRYTLKDFVSAVNGWLKKTGADPALSFLWVCFFCNNQYRIIQEATQTGSHELKSVFESHLAKAGRMLVLLDSIVSPAYITRAWCIFESYVCIEQNIPMTIILPSSAETFFMDAVARGQIDTLNRALDALDVRDAKASQRADEDLIKRLILTSIGFDAVNQAVRSRLEDQLTTLFRQMLTRQRPR</sequence>